<name>A0ABU2IZE0_9GAMM</name>
<dbReference type="InterPro" id="IPR010985">
    <property type="entry name" value="Ribbon_hlx_hlx"/>
</dbReference>
<evidence type="ECO:0000259" key="2">
    <source>
        <dbReference type="Pfam" id="PF03869"/>
    </source>
</evidence>
<dbReference type="InterPro" id="IPR013321">
    <property type="entry name" value="Arc_rbn_hlx_hlx"/>
</dbReference>
<organism evidence="3 4">
    <name type="scientific">Providencia huaxiensis</name>
    <dbReference type="NCBI Taxonomy" id="2027290"/>
    <lineage>
        <taxon>Bacteria</taxon>
        <taxon>Pseudomonadati</taxon>
        <taxon>Pseudomonadota</taxon>
        <taxon>Gammaproteobacteria</taxon>
        <taxon>Enterobacterales</taxon>
        <taxon>Morganellaceae</taxon>
        <taxon>Providencia</taxon>
    </lineage>
</organism>
<dbReference type="GeneID" id="89490852"/>
<proteinExistence type="predicted"/>
<dbReference type="SUPFAM" id="SSF47598">
    <property type="entry name" value="Ribbon-helix-helix"/>
    <property type="match status" value="1"/>
</dbReference>
<evidence type="ECO:0000313" key="3">
    <source>
        <dbReference type="EMBL" id="MDT0134428.1"/>
    </source>
</evidence>
<evidence type="ECO:0000313" key="4">
    <source>
        <dbReference type="Proteomes" id="UP001252207"/>
    </source>
</evidence>
<accession>A0ABU2IZE0</accession>
<protein>
    <submittedName>
        <fullName evidence="3">Arc family DNA-binding protein</fullName>
    </submittedName>
</protein>
<dbReference type="GO" id="GO:0003677">
    <property type="term" value="F:DNA binding"/>
    <property type="evidence" value="ECO:0007669"/>
    <property type="project" value="UniProtKB-KW"/>
</dbReference>
<dbReference type="RefSeq" id="WP_272671586.1">
    <property type="nucleotide sequence ID" value="NZ_CP145912.1"/>
</dbReference>
<dbReference type="Proteomes" id="UP001252207">
    <property type="component" value="Unassembled WGS sequence"/>
</dbReference>
<keyword evidence="3" id="KW-0238">DNA-binding</keyword>
<feature type="coiled-coil region" evidence="1">
    <location>
        <begin position="69"/>
        <end position="130"/>
    </location>
</feature>
<evidence type="ECO:0000256" key="1">
    <source>
        <dbReference type="SAM" id="Coils"/>
    </source>
</evidence>
<dbReference type="Pfam" id="PF03869">
    <property type="entry name" value="Arc"/>
    <property type="match status" value="1"/>
</dbReference>
<reference evidence="3 4" key="1">
    <citation type="submission" date="2022-06" db="EMBL/GenBank/DDBJ databases">
        <title>Chromosome and plasmid sequencings of Enterobacteriales species co-exiting double carbapenemases.</title>
        <authorList>
            <person name="Fu Y."/>
        </authorList>
    </citation>
    <scope>NUCLEOTIDE SEQUENCE [LARGE SCALE GENOMIC DNA]</scope>
    <source>
        <strain evidence="3 4">21030615019</strain>
    </source>
</reference>
<keyword evidence="1" id="KW-0175">Coiled coil</keyword>
<sequence>MSEQDGKEFIERFTVRMPMGMRERIADRAEKNGRSMNSEIVQILQDILDGRVQYDLLDGVRDSGISGTVDILSANKELLHEQASNYQKQIAEQRLMLEQLEQMKIIALEQKQLQEEINKYKDTFDLQKELIEQNKKLIEEITKNK</sequence>
<dbReference type="EMBL" id="JANAVW010000001">
    <property type="protein sequence ID" value="MDT0134428.1"/>
    <property type="molecule type" value="Genomic_DNA"/>
</dbReference>
<gene>
    <name evidence="3" type="ORF">NLX89_13885</name>
</gene>
<comment type="caution">
    <text evidence="3">The sequence shown here is derived from an EMBL/GenBank/DDBJ whole genome shotgun (WGS) entry which is preliminary data.</text>
</comment>
<dbReference type="Gene3D" id="1.10.1220.10">
    <property type="entry name" value="Met repressor-like"/>
    <property type="match status" value="1"/>
</dbReference>
<keyword evidence="4" id="KW-1185">Reference proteome</keyword>
<dbReference type="InterPro" id="IPR005569">
    <property type="entry name" value="Arc_DNA-bd_dom"/>
</dbReference>
<feature type="domain" description="Arc-like DNA binding" evidence="2">
    <location>
        <begin position="12"/>
        <end position="48"/>
    </location>
</feature>